<proteinExistence type="predicted"/>
<reference evidence="1 2" key="1">
    <citation type="journal article" date="2016" name="Mol. Biol. Evol.">
        <title>Comparative Genomics of Early-Diverging Mushroom-Forming Fungi Provides Insights into the Origins of Lignocellulose Decay Capabilities.</title>
        <authorList>
            <person name="Nagy L.G."/>
            <person name="Riley R."/>
            <person name="Tritt A."/>
            <person name="Adam C."/>
            <person name="Daum C."/>
            <person name="Floudas D."/>
            <person name="Sun H."/>
            <person name="Yadav J.S."/>
            <person name="Pangilinan J."/>
            <person name="Larsson K.H."/>
            <person name="Matsuura K."/>
            <person name="Barry K."/>
            <person name="Labutti K."/>
            <person name="Kuo R."/>
            <person name="Ohm R.A."/>
            <person name="Bhattacharya S.S."/>
            <person name="Shirouzu T."/>
            <person name="Yoshinaga Y."/>
            <person name="Martin F.M."/>
            <person name="Grigoriev I.V."/>
            <person name="Hibbett D.S."/>
        </authorList>
    </citation>
    <scope>NUCLEOTIDE SEQUENCE [LARGE SCALE GENOMIC DNA]</scope>
    <source>
        <strain evidence="1 2">HHB10207 ss-3</strain>
    </source>
</reference>
<protein>
    <submittedName>
        <fullName evidence="1">Uncharacterized protein</fullName>
    </submittedName>
</protein>
<name>A0A166ARC3_9AGAM</name>
<gene>
    <name evidence="1" type="ORF">SISSUDRAFT_1130980</name>
</gene>
<dbReference type="EMBL" id="KV428134">
    <property type="protein sequence ID" value="KZT35596.1"/>
    <property type="molecule type" value="Genomic_DNA"/>
</dbReference>
<sequence>MSSGLWSIMANIELLIALSFDPPPVIEMFFKSYVALLVLSVAAQIAAAPVADANANELKREAAITPDGGWVKETWLKERDADAQIGSAYKATNW</sequence>
<keyword evidence="2" id="KW-1185">Reference proteome</keyword>
<accession>A0A166ARC3</accession>
<dbReference type="Proteomes" id="UP000076798">
    <property type="component" value="Unassembled WGS sequence"/>
</dbReference>
<organism evidence="1 2">
    <name type="scientific">Sistotremastrum suecicum HHB10207 ss-3</name>
    <dbReference type="NCBI Taxonomy" id="1314776"/>
    <lineage>
        <taxon>Eukaryota</taxon>
        <taxon>Fungi</taxon>
        <taxon>Dikarya</taxon>
        <taxon>Basidiomycota</taxon>
        <taxon>Agaricomycotina</taxon>
        <taxon>Agaricomycetes</taxon>
        <taxon>Sistotremastrales</taxon>
        <taxon>Sistotremastraceae</taxon>
        <taxon>Sistotremastrum</taxon>
    </lineage>
</organism>
<evidence type="ECO:0000313" key="1">
    <source>
        <dbReference type="EMBL" id="KZT35596.1"/>
    </source>
</evidence>
<dbReference type="AlphaFoldDB" id="A0A166ARC3"/>
<evidence type="ECO:0000313" key="2">
    <source>
        <dbReference type="Proteomes" id="UP000076798"/>
    </source>
</evidence>